<dbReference type="Proteomes" id="UP001146505">
    <property type="component" value="Unassembled WGS sequence"/>
</dbReference>
<dbReference type="Pfam" id="PF02698">
    <property type="entry name" value="DUF218"/>
    <property type="match status" value="1"/>
</dbReference>
<keyword evidence="1" id="KW-0732">Signal</keyword>
<dbReference type="InterPro" id="IPR003848">
    <property type="entry name" value="DUF218"/>
</dbReference>
<feature type="chain" id="PRO_5040846525" evidence="1">
    <location>
        <begin position="28"/>
        <end position="310"/>
    </location>
</feature>
<proteinExistence type="predicted"/>
<feature type="domain" description="DUF218" evidence="2">
    <location>
        <begin position="127"/>
        <end position="250"/>
    </location>
</feature>
<evidence type="ECO:0000313" key="4">
    <source>
        <dbReference type="Proteomes" id="UP001146505"/>
    </source>
</evidence>
<reference evidence="3" key="1">
    <citation type="submission" date="2022-02" db="EMBL/GenBank/DDBJ databases">
        <title>Corynebacterium sp. from urogenital microbiome.</title>
        <authorList>
            <person name="Cappelli E.A."/>
            <person name="Ribeiro T.G."/>
            <person name="Peixe L."/>
        </authorList>
    </citation>
    <scope>NUCLEOTIDE SEQUENCE</scope>
    <source>
        <strain evidence="3">C9Ua_112</strain>
    </source>
</reference>
<evidence type="ECO:0000259" key="2">
    <source>
        <dbReference type="Pfam" id="PF02698"/>
    </source>
</evidence>
<evidence type="ECO:0000256" key="1">
    <source>
        <dbReference type="SAM" id="SignalP"/>
    </source>
</evidence>
<dbReference type="PANTHER" id="PTHR30336">
    <property type="entry name" value="INNER MEMBRANE PROTEIN, PROBABLE PERMEASE"/>
    <property type="match status" value="1"/>
</dbReference>
<dbReference type="Gene3D" id="3.40.50.620">
    <property type="entry name" value="HUPs"/>
    <property type="match status" value="1"/>
</dbReference>
<dbReference type="InterPro" id="IPR014729">
    <property type="entry name" value="Rossmann-like_a/b/a_fold"/>
</dbReference>
<comment type="caution">
    <text evidence="3">The sequence shown here is derived from an EMBL/GenBank/DDBJ whole genome shotgun (WGS) entry which is preliminary data.</text>
</comment>
<sequence length="310" mass="33322">MKLFSRGRAAIAPVIALSLLVTPSVVAAPAPAVPAVPPIVVGPAPIGPNTVVIPGELLPVGPSGARTARTVDDAYSAAAIAAQYLHKDPRPALDRLSPARRAEVSHILKVLEAPVKAPGKATNPRATVVVLGNGLNPDGSVHPNLQRRLEVARDYARKHPASPIITSGGKTEHGHVEAEAMKRWLVRAGISPKRIHVEGNSWSTISNAWHSARLFNSINKNIRGRKLPRELVIATTDSHLHRGVSDYRIAFGPRTTVYGLASKSDPVQQRNLKKERTSRYRDAVGLFIFPETIVADGLPPIFGAGIPRFW</sequence>
<name>A0A9X3RQU4_9CORY</name>
<feature type="signal peptide" evidence="1">
    <location>
        <begin position="1"/>
        <end position="27"/>
    </location>
</feature>
<dbReference type="GeneID" id="301813742"/>
<dbReference type="GO" id="GO:0005886">
    <property type="term" value="C:plasma membrane"/>
    <property type="evidence" value="ECO:0007669"/>
    <property type="project" value="TreeGrafter"/>
</dbReference>
<organism evidence="3 4">
    <name type="scientific">Corynebacterium macclintockiae</name>
    <dbReference type="NCBI Taxonomy" id="2913501"/>
    <lineage>
        <taxon>Bacteria</taxon>
        <taxon>Bacillati</taxon>
        <taxon>Actinomycetota</taxon>
        <taxon>Actinomycetes</taxon>
        <taxon>Mycobacteriales</taxon>
        <taxon>Corynebacteriaceae</taxon>
        <taxon>Corynebacterium</taxon>
    </lineage>
</organism>
<protein>
    <submittedName>
        <fullName evidence="3">YdcF family protein</fullName>
    </submittedName>
</protein>
<dbReference type="AlphaFoldDB" id="A0A9X3RQU4"/>
<dbReference type="CDD" id="cd06259">
    <property type="entry name" value="YdcF-like"/>
    <property type="match status" value="1"/>
</dbReference>
<accession>A0A9X3RQU4</accession>
<dbReference type="InterPro" id="IPR051599">
    <property type="entry name" value="Cell_Envelope_Assoc"/>
</dbReference>
<keyword evidence="4" id="KW-1185">Reference proteome</keyword>
<dbReference type="RefSeq" id="WP_269955200.1">
    <property type="nucleotide sequence ID" value="NZ_JAKMUV010000014.1"/>
</dbReference>
<gene>
    <name evidence="3" type="ORF">L8U58_09250</name>
</gene>
<evidence type="ECO:0000313" key="3">
    <source>
        <dbReference type="EMBL" id="MCZ9305705.1"/>
    </source>
</evidence>
<dbReference type="PANTHER" id="PTHR30336:SF20">
    <property type="entry name" value="DUF218 DOMAIN-CONTAINING PROTEIN"/>
    <property type="match status" value="1"/>
</dbReference>
<dbReference type="EMBL" id="JAKMUV010000014">
    <property type="protein sequence ID" value="MCZ9305705.1"/>
    <property type="molecule type" value="Genomic_DNA"/>
</dbReference>